<accession>G8WW61</accession>
<dbReference type="AlphaFoldDB" id="G8WW61"/>
<keyword evidence="3" id="KW-1185">Reference proteome</keyword>
<dbReference type="HOGENOM" id="CLU_3333393_0_0_11"/>
<organism evidence="2 3">
    <name type="scientific">Streptantibioticus cattleyicolor (strain ATCC 35852 / DSM 46488 / JCM 4925 / NBRC 14057 / NRRL 8057)</name>
    <name type="common">Streptomyces cattleya</name>
    <dbReference type="NCBI Taxonomy" id="1003195"/>
    <lineage>
        <taxon>Bacteria</taxon>
        <taxon>Bacillati</taxon>
        <taxon>Actinomycetota</taxon>
        <taxon>Actinomycetes</taxon>
        <taxon>Kitasatosporales</taxon>
        <taxon>Streptomycetaceae</taxon>
        <taxon>Streptantibioticus</taxon>
    </lineage>
</organism>
<gene>
    <name evidence="2" type="ordered locus">SCATT_13460</name>
</gene>
<dbReference type="KEGG" id="scy:SCATT_13460"/>
<dbReference type="Proteomes" id="UP000007842">
    <property type="component" value="Chromosome"/>
</dbReference>
<evidence type="ECO:0000313" key="3">
    <source>
        <dbReference type="Proteomes" id="UP000007842"/>
    </source>
</evidence>
<dbReference type="STRING" id="1003195.SCATT_13460"/>
<sequence length="38" mass="3764">MLTRRGGGRNPGGAATGTGERDATGMTAGPVTRCMSVL</sequence>
<name>G8WW61_STREN</name>
<proteinExistence type="predicted"/>
<dbReference type="EMBL" id="CP003219">
    <property type="protein sequence ID" value="AEW93717.1"/>
    <property type="molecule type" value="Genomic_DNA"/>
</dbReference>
<evidence type="ECO:0000256" key="1">
    <source>
        <dbReference type="SAM" id="MobiDB-lite"/>
    </source>
</evidence>
<dbReference type="PATRIC" id="fig|1003195.29.peg.1352"/>
<feature type="region of interest" description="Disordered" evidence="1">
    <location>
        <begin position="1"/>
        <end position="38"/>
    </location>
</feature>
<evidence type="ECO:0000313" key="2">
    <source>
        <dbReference type="EMBL" id="AEW93717.1"/>
    </source>
</evidence>
<reference evidence="3" key="1">
    <citation type="submission" date="2011-12" db="EMBL/GenBank/DDBJ databases">
        <title>Complete genome sequence of Streptomyces cattleya strain DSM 46488.</title>
        <authorList>
            <person name="Ou H.-Y."/>
            <person name="Li P."/>
            <person name="Zhao C."/>
            <person name="O'Hagan D."/>
            <person name="Deng Z."/>
        </authorList>
    </citation>
    <scope>NUCLEOTIDE SEQUENCE [LARGE SCALE GENOMIC DNA]</scope>
    <source>
        <strain evidence="3">ATCC 35852 / DSM 46488 / JCM 4925 / NBRC 14057 / NRRL 8057</strain>
    </source>
</reference>
<protein>
    <submittedName>
        <fullName evidence="2">Uncharacterized protein</fullName>
    </submittedName>
</protein>